<dbReference type="Proteomes" id="UP000199031">
    <property type="component" value="Unassembled WGS sequence"/>
</dbReference>
<sequence length="172" mass="18287">MKLRSCIASLLLLCAYGRLQGQNNFTITGTVLDAETHAAIEGAEIIDSARNHTLLTNANGGFVLTGLSNGQYINVTCTGYLSKHVIINGQSNLVVLLTPSVNQLDETIVIAYGKTTRRMNTGAISRVTAAVLDKQPVSNPLVGTPFKLTTSGRGKLTNGFAGEDFQFVCIQA</sequence>
<organism evidence="2 3">
    <name type="scientific">Parafilimonas terrae</name>
    <dbReference type="NCBI Taxonomy" id="1465490"/>
    <lineage>
        <taxon>Bacteria</taxon>
        <taxon>Pseudomonadati</taxon>
        <taxon>Bacteroidota</taxon>
        <taxon>Chitinophagia</taxon>
        <taxon>Chitinophagales</taxon>
        <taxon>Chitinophagaceae</taxon>
        <taxon>Parafilimonas</taxon>
    </lineage>
</organism>
<keyword evidence="3" id="KW-1185">Reference proteome</keyword>
<dbReference type="SUPFAM" id="SSF49464">
    <property type="entry name" value="Carboxypeptidase regulatory domain-like"/>
    <property type="match status" value="1"/>
</dbReference>
<dbReference type="Pfam" id="PF13715">
    <property type="entry name" value="CarbopepD_reg_2"/>
    <property type="match status" value="1"/>
</dbReference>
<dbReference type="RefSeq" id="WP_177191985.1">
    <property type="nucleotide sequence ID" value="NZ_FOXQ01000024.1"/>
</dbReference>
<proteinExistence type="predicted"/>
<reference evidence="2 3" key="1">
    <citation type="submission" date="2016-10" db="EMBL/GenBank/DDBJ databases">
        <authorList>
            <person name="de Groot N.N."/>
        </authorList>
    </citation>
    <scope>NUCLEOTIDE SEQUENCE [LARGE SCALE GENOMIC DNA]</scope>
    <source>
        <strain evidence="2 3">DSM 28286</strain>
    </source>
</reference>
<dbReference type="Gene3D" id="2.60.40.1120">
    <property type="entry name" value="Carboxypeptidase-like, regulatory domain"/>
    <property type="match status" value="1"/>
</dbReference>
<evidence type="ECO:0000313" key="3">
    <source>
        <dbReference type="Proteomes" id="UP000199031"/>
    </source>
</evidence>
<gene>
    <name evidence="2" type="ORF">SAMN05444277_1241</name>
</gene>
<name>A0A1I5ZFZ6_9BACT</name>
<evidence type="ECO:0000256" key="1">
    <source>
        <dbReference type="SAM" id="SignalP"/>
    </source>
</evidence>
<keyword evidence="1" id="KW-0732">Signal</keyword>
<accession>A0A1I5ZFZ6</accession>
<feature type="chain" id="PRO_5011465054" evidence="1">
    <location>
        <begin position="22"/>
        <end position="172"/>
    </location>
</feature>
<evidence type="ECO:0000313" key="2">
    <source>
        <dbReference type="EMBL" id="SFQ55303.1"/>
    </source>
</evidence>
<feature type="non-terminal residue" evidence="2">
    <location>
        <position position="172"/>
    </location>
</feature>
<dbReference type="EMBL" id="FOXQ01000024">
    <property type="protein sequence ID" value="SFQ55303.1"/>
    <property type="molecule type" value="Genomic_DNA"/>
</dbReference>
<dbReference type="STRING" id="1465490.SAMN05444277_1241"/>
<dbReference type="InterPro" id="IPR008969">
    <property type="entry name" value="CarboxyPept-like_regulatory"/>
</dbReference>
<feature type="signal peptide" evidence="1">
    <location>
        <begin position="1"/>
        <end position="21"/>
    </location>
</feature>
<dbReference type="AlphaFoldDB" id="A0A1I5ZFZ6"/>
<protein>
    <submittedName>
        <fullName evidence="2">CarboxypepD_reg-like domain-containing protein</fullName>
    </submittedName>
</protein>